<dbReference type="InterPro" id="IPR015795">
    <property type="entry name" value="Pyrv_Knase_C"/>
</dbReference>
<dbReference type="InterPro" id="IPR036918">
    <property type="entry name" value="Pyrv_Knase_C_sf"/>
</dbReference>
<evidence type="ECO:0000313" key="2">
    <source>
        <dbReference type="EMBL" id="EKC43519.1"/>
    </source>
</evidence>
<protein>
    <submittedName>
        <fullName evidence="2">Protein containing Pyruvate kinase, alpha/beta domain protein</fullName>
        <ecNumber evidence="2">2.7.1.40</ecNumber>
    </submittedName>
</protein>
<gene>
    <name evidence="2" type="ORF">LEA_21107</name>
</gene>
<name>K1RIN7_9ZZZZ</name>
<dbReference type="Pfam" id="PF02887">
    <property type="entry name" value="PK_C"/>
    <property type="match status" value="1"/>
</dbReference>
<dbReference type="GO" id="GO:0016301">
    <property type="term" value="F:kinase activity"/>
    <property type="evidence" value="ECO:0007669"/>
    <property type="project" value="UniProtKB-KW"/>
</dbReference>
<feature type="non-terminal residue" evidence="2">
    <location>
        <position position="1"/>
    </location>
</feature>
<dbReference type="AlphaFoldDB" id="K1RIN7"/>
<comment type="caution">
    <text evidence="2">The sequence shown here is derived from an EMBL/GenBank/DDBJ whole genome shotgun (WGS) entry which is preliminary data.</text>
</comment>
<keyword evidence="2" id="KW-0418">Kinase</keyword>
<organism evidence="2">
    <name type="scientific">human gut metagenome</name>
    <dbReference type="NCBI Taxonomy" id="408170"/>
    <lineage>
        <taxon>unclassified sequences</taxon>
        <taxon>metagenomes</taxon>
        <taxon>organismal metagenomes</taxon>
    </lineage>
</organism>
<accession>K1RIN7</accession>
<feature type="domain" description="Pyruvate kinase C-terminal" evidence="1">
    <location>
        <begin position="2"/>
        <end position="46"/>
    </location>
</feature>
<dbReference type="GO" id="GO:0004743">
    <property type="term" value="F:pyruvate kinase activity"/>
    <property type="evidence" value="ECO:0007669"/>
    <property type="project" value="UniProtKB-EC"/>
</dbReference>
<dbReference type="EMBL" id="AJWY01014522">
    <property type="protein sequence ID" value="EKC43519.1"/>
    <property type="molecule type" value="Genomic_DNA"/>
</dbReference>
<keyword evidence="2" id="KW-0670">Pyruvate</keyword>
<dbReference type="EC" id="2.7.1.40" evidence="2"/>
<proteinExistence type="predicted"/>
<dbReference type="Gene3D" id="3.40.1380.20">
    <property type="entry name" value="Pyruvate kinase, C-terminal domain"/>
    <property type="match status" value="1"/>
</dbReference>
<keyword evidence="2" id="KW-0808">Transferase</keyword>
<reference evidence="2" key="1">
    <citation type="journal article" date="2013" name="Environ. Microbiol.">
        <title>Microbiota from the distal guts of lean and obese adolescents exhibit partial functional redundancy besides clear differences in community structure.</title>
        <authorList>
            <person name="Ferrer M."/>
            <person name="Ruiz A."/>
            <person name="Lanza F."/>
            <person name="Haange S.B."/>
            <person name="Oberbach A."/>
            <person name="Till H."/>
            <person name="Bargiela R."/>
            <person name="Campoy C."/>
            <person name="Segura M.T."/>
            <person name="Richter M."/>
            <person name="von Bergen M."/>
            <person name="Seifert J."/>
            <person name="Suarez A."/>
        </authorList>
    </citation>
    <scope>NUCLEOTIDE SEQUENCE</scope>
</reference>
<evidence type="ECO:0000259" key="1">
    <source>
        <dbReference type="Pfam" id="PF02887"/>
    </source>
</evidence>
<sequence length="49" mass="5113">QTTDALFEEAVFKAKQAGLVKTGDTVVITAGVPLGVVGKTDMIHVVEVE</sequence>
<dbReference type="SUPFAM" id="SSF52935">
    <property type="entry name" value="PK C-terminal domain-like"/>
    <property type="match status" value="1"/>
</dbReference>